<protein>
    <recommendedName>
        <fullName evidence="4">Multidrug ABC transporter ATPase</fullName>
    </recommendedName>
</protein>
<evidence type="ECO:0000313" key="3">
    <source>
        <dbReference type="Proteomes" id="UP000824005"/>
    </source>
</evidence>
<proteinExistence type="predicted"/>
<evidence type="ECO:0008006" key="4">
    <source>
        <dbReference type="Google" id="ProtNLM"/>
    </source>
</evidence>
<reference evidence="2" key="1">
    <citation type="journal article" date="2021" name="PeerJ">
        <title>Extensive microbial diversity within the chicken gut microbiome revealed by metagenomics and culture.</title>
        <authorList>
            <person name="Gilroy R."/>
            <person name="Ravi A."/>
            <person name="Getino M."/>
            <person name="Pursley I."/>
            <person name="Horton D.L."/>
            <person name="Alikhan N.F."/>
            <person name="Baker D."/>
            <person name="Gharbi K."/>
            <person name="Hall N."/>
            <person name="Watson M."/>
            <person name="Adriaenssens E.M."/>
            <person name="Foster-Nyarko E."/>
            <person name="Jarju S."/>
            <person name="Secka A."/>
            <person name="Antonio M."/>
            <person name="Oren A."/>
            <person name="Chaudhuri R.R."/>
            <person name="La Ragione R."/>
            <person name="Hildebrand F."/>
            <person name="Pallen M.J."/>
        </authorList>
    </citation>
    <scope>NUCLEOTIDE SEQUENCE</scope>
    <source>
        <strain evidence="2">ChiGjej1B1-98</strain>
    </source>
</reference>
<accession>A0A9D1YUT7</accession>
<evidence type="ECO:0000313" key="2">
    <source>
        <dbReference type="EMBL" id="HIY65713.1"/>
    </source>
</evidence>
<sequence length="104" mass="11484">MPDPRPEHRRARVAAVHDGDATQGSVATRFQRVASWMLITLIVLTVLGFIGALLYSAYHQTNAFFASPLWQIAYVLPLVCLPLAAATLIAIVISAARQKSRQRR</sequence>
<feature type="transmembrane region" description="Helical" evidence="1">
    <location>
        <begin position="36"/>
        <end position="58"/>
    </location>
</feature>
<reference evidence="2" key="2">
    <citation type="submission" date="2021-04" db="EMBL/GenBank/DDBJ databases">
        <authorList>
            <person name="Gilroy R."/>
        </authorList>
    </citation>
    <scope>NUCLEOTIDE SEQUENCE</scope>
    <source>
        <strain evidence="2">ChiGjej1B1-98</strain>
    </source>
</reference>
<keyword evidence="1" id="KW-0472">Membrane</keyword>
<feature type="transmembrane region" description="Helical" evidence="1">
    <location>
        <begin position="70"/>
        <end position="96"/>
    </location>
</feature>
<dbReference type="AlphaFoldDB" id="A0A9D1YUT7"/>
<evidence type="ECO:0000256" key="1">
    <source>
        <dbReference type="SAM" id="Phobius"/>
    </source>
</evidence>
<name>A0A9D1YUT7_9MICO</name>
<keyword evidence="1" id="KW-1133">Transmembrane helix</keyword>
<dbReference type="EMBL" id="DXDC01000159">
    <property type="protein sequence ID" value="HIY65713.1"/>
    <property type="molecule type" value="Genomic_DNA"/>
</dbReference>
<keyword evidence="1" id="KW-0812">Transmembrane</keyword>
<dbReference type="Proteomes" id="UP000824005">
    <property type="component" value="Unassembled WGS sequence"/>
</dbReference>
<comment type="caution">
    <text evidence="2">The sequence shown here is derived from an EMBL/GenBank/DDBJ whole genome shotgun (WGS) entry which is preliminary data.</text>
</comment>
<organism evidence="2 3">
    <name type="scientific">Candidatus Agrococcus pullicola</name>
    <dbReference type="NCBI Taxonomy" id="2838429"/>
    <lineage>
        <taxon>Bacteria</taxon>
        <taxon>Bacillati</taxon>
        <taxon>Actinomycetota</taxon>
        <taxon>Actinomycetes</taxon>
        <taxon>Micrococcales</taxon>
        <taxon>Microbacteriaceae</taxon>
        <taxon>Agrococcus</taxon>
    </lineage>
</organism>
<gene>
    <name evidence="2" type="ORF">H9830_05485</name>
</gene>